<sequence>MAPALVLALVFAPPPEPADAGAPAEQLSVPPPRPVEPETEVEVEVEVETEVEVEVEADTADSEPAPEPPGDPTWQATGFVDVAYAFSSNWADNHVYRGMVTNPRLTELGVNAIGAFLRHPLTERQPWWLEVGLHAGASVDALTAGEPVAGGEDGAFAGREVYKHIALANAGFRVRRTGTSFGAGVFEGPLGIGSFWTINNANYTTSWESNIVPYYLSGARFGQDLPANFHVDAWVVNGFQAFSDVNNVPSGVLTLSWSRPDPDPALGPAASKRTGVDAGTGVYFGPEGPSLEPEDWLVYWDTYLSFDFGERFHLAGVWDLAFDRPGRARDDQSMYTGGALFFSATAYEREGVARLNFALRPEASWDRDGRFYGVDQWLLSGTATGNLWLWEHLLLRFEYRYDHSTAADGFFFRETAIAPQDSPLAISQHTVFMALAGRWDFWFGRPRD</sequence>
<dbReference type="eggNOG" id="ENOG502Z88H">
    <property type="taxonomic scope" value="Bacteria"/>
</dbReference>
<evidence type="ECO:0000256" key="1">
    <source>
        <dbReference type="SAM" id="MobiDB-lite"/>
    </source>
</evidence>
<dbReference type="STRING" id="391625.PPSIR1_16375"/>
<evidence type="ECO:0008006" key="4">
    <source>
        <dbReference type="Google" id="ProtNLM"/>
    </source>
</evidence>
<protein>
    <recommendedName>
        <fullName evidence="4">Porin</fullName>
    </recommendedName>
</protein>
<dbReference type="RefSeq" id="WP_006971129.1">
    <property type="nucleotide sequence ID" value="NZ_ABCS01000017.1"/>
</dbReference>
<dbReference type="EMBL" id="ABCS01000017">
    <property type="protein sequence ID" value="EDM79655.1"/>
    <property type="molecule type" value="Genomic_DNA"/>
</dbReference>
<accession>A6G330</accession>
<reference evidence="2 3" key="1">
    <citation type="submission" date="2007-06" db="EMBL/GenBank/DDBJ databases">
        <authorList>
            <person name="Shimkets L."/>
            <person name="Ferriera S."/>
            <person name="Johnson J."/>
            <person name="Kravitz S."/>
            <person name="Beeson K."/>
            <person name="Sutton G."/>
            <person name="Rogers Y.-H."/>
            <person name="Friedman R."/>
            <person name="Frazier M."/>
            <person name="Venter J.C."/>
        </authorList>
    </citation>
    <scope>NUCLEOTIDE SEQUENCE [LARGE SCALE GENOMIC DNA]</scope>
    <source>
        <strain evidence="2 3">SIR-1</strain>
    </source>
</reference>
<feature type="region of interest" description="Disordered" evidence="1">
    <location>
        <begin position="13"/>
        <end position="47"/>
    </location>
</feature>
<feature type="region of interest" description="Disordered" evidence="1">
    <location>
        <begin position="55"/>
        <end position="74"/>
    </location>
</feature>
<proteinExistence type="predicted"/>
<dbReference type="InterPro" id="IPR011486">
    <property type="entry name" value="BBP2"/>
</dbReference>
<dbReference type="Proteomes" id="UP000005801">
    <property type="component" value="Unassembled WGS sequence"/>
</dbReference>
<dbReference type="AlphaFoldDB" id="A6G330"/>
<dbReference type="Pfam" id="PF07642">
    <property type="entry name" value="BBP2"/>
    <property type="match status" value="1"/>
</dbReference>
<name>A6G330_9BACT</name>
<dbReference type="OrthoDB" id="9779477at2"/>
<evidence type="ECO:0000313" key="3">
    <source>
        <dbReference type="Proteomes" id="UP000005801"/>
    </source>
</evidence>
<keyword evidence="3" id="KW-1185">Reference proteome</keyword>
<feature type="compositionally biased region" description="Acidic residues" evidence="1">
    <location>
        <begin position="37"/>
        <end position="47"/>
    </location>
</feature>
<comment type="caution">
    <text evidence="2">The sequence shown here is derived from an EMBL/GenBank/DDBJ whole genome shotgun (WGS) entry which is preliminary data.</text>
</comment>
<organism evidence="2 3">
    <name type="scientific">Plesiocystis pacifica SIR-1</name>
    <dbReference type="NCBI Taxonomy" id="391625"/>
    <lineage>
        <taxon>Bacteria</taxon>
        <taxon>Pseudomonadati</taxon>
        <taxon>Myxococcota</taxon>
        <taxon>Polyangia</taxon>
        <taxon>Nannocystales</taxon>
        <taxon>Nannocystaceae</taxon>
        <taxon>Plesiocystis</taxon>
    </lineage>
</organism>
<evidence type="ECO:0000313" key="2">
    <source>
        <dbReference type="EMBL" id="EDM79655.1"/>
    </source>
</evidence>
<gene>
    <name evidence="2" type="ORF">PPSIR1_16375</name>
</gene>